<dbReference type="Proteomes" id="UP001275315">
    <property type="component" value="Unassembled WGS sequence"/>
</dbReference>
<comment type="caution">
    <text evidence="1">The sequence shown here is derived from an EMBL/GenBank/DDBJ whole genome shotgun (WGS) entry which is preliminary data.</text>
</comment>
<organism evidence="1 2">
    <name type="scientific">Paracerasibacillus soli</name>
    <dbReference type="NCBI Taxonomy" id="480284"/>
    <lineage>
        <taxon>Bacteria</taxon>
        <taxon>Bacillati</taxon>
        <taxon>Bacillota</taxon>
        <taxon>Bacilli</taxon>
        <taxon>Bacillales</taxon>
        <taxon>Bacillaceae</taxon>
        <taxon>Paracerasibacillus</taxon>
    </lineage>
</organism>
<gene>
    <name evidence="1" type="ORF">RWD45_20320</name>
</gene>
<reference evidence="1 2" key="1">
    <citation type="submission" date="2023-10" db="EMBL/GenBank/DDBJ databases">
        <title>Virgibacillus soli CC-YMP-6 genome.</title>
        <authorList>
            <person name="Miliotis G."/>
            <person name="Sengupta P."/>
            <person name="Hameed A."/>
            <person name="Chuvochina M."/>
            <person name="Mcdonagh F."/>
            <person name="Simpson A.C."/>
            <person name="Singh N.K."/>
            <person name="Rekha P.D."/>
            <person name="Raman K."/>
            <person name="Hugenholtz P."/>
            <person name="Venkateswaran K."/>
        </authorList>
    </citation>
    <scope>NUCLEOTIDE SEQUENCE [LARGE SCALE GENOMIC DNA]</scope>
    <source>
        <strain evidence="1 2">CC-YMP-6</strain>
    </source>
</reference>
<dbReference type="RefSeq" id="WP_320381353.1">
    <property type="nucleotide sequence ID" value="NZ_JAWDIQ010000003.1"/>
</dbReference>
<dbReference type="EMBL" id="JAWDIQ010000003">
    <property type="protein sequence ID" value="MDY0410462.1"/>
    <property type="molecule type" value="Genomic_DNA"/>
</dbReference>
<sequence>MSCHFTEEDLVNYAMRFAKEHWDESLIYELNLLIGIGVEN</sequence>
<name>A0ABU5CVR1_9BACI</name>
<keyword evidence="2" id="KW-1185">Reference proteome</keyword>
<evidence type="ECO:0000313" key="1">
    <source>
        <dbReference type="EMBL" id="MDY0410462.1"/>
    </source>
</evidence>
<accession>A0ABU5CVR1</accession>
<evidence type="ECO:0000313" key="2">
    <source>
        <dbReference type="Proteomes" id="UP001275315"/>
    </source>
</evidence>
<protein>
    <submittedName>
        <fullName evidence="1">Uncharacterized protein</fullName>
    </submittedName>
</protein>
<proteinExistence type="predicted"/>